<dbReference type="SUPFAM" id="SSF160424">
    <property type="entry name" value="BH3703-like"/>
    <property type="match status" value="1"/>
</dbReference>
<dbReference type="InterPro" id="IPR036170">
    <property type="entry name" value="YezG-like_sf"/>
</dbReference>
<proteinExistence type="predicted"/>
<keyword evidence="2" id="KW-1185">Reference proteome</keyword>
<dbReference type="AlphaFoldDB" id="A0A5D0NGY5"/>
<accession>A0A5D0NGY5</accession>
<evidence type="ECO:0000313" key="2">
    <source>
        <dbReference type="Proteomes" id="UP000323380"/>
    </source>
</evidence>
<dbReference type="STRING" id="1220554.GCA_001552135_00470"/>
<evidence type="ECO:0000313" key="1">
    <source>
        <dbReference type="EMBL" id="TYB43613.1"/>
    </source>
</evidence>
<sequence length="157" mass="17611">MIMVDKGAMSPPEQDQVLREVGGALLEVAPPNWSEIRYTIGATAELTSTQLEALLDDGSVLDLDPPGPVRRKLRELRTGMYQPGKGTWFTARYVIRRPTRYSVDFDYDNEPDFGSEIGFDPVPLTYVNDLKIFPRDDEHVPGWLRQKIDEAGAGEAD</sequence>
<name>A0A5D0NGY5_9ACTN</name>
<comment type="caution">
    <text evidence="1">The sequence shown here is derived from an EMBL/GenBank/DDBJ whole genome shotgun (WGS) entry which is preliminary data.</text>
</comment>
<reference evidence="1 2" key="1">
    <citation type="submission" date="2019-08" db="EMBL/GenBank/DDBJ databases">
        <title>Actinomadura sp. nov. CYP1-5 isolated from mountain soil.</title>
        <authorList>
            <person name="Songsumanus A."/>
            <person name="Kuncharoen N."/>
            <person name="Kudo T."/>
            <person name="Yuki M."/>
            <person name="Igarashi Y."/>
            <person name="Tanasupawat S."/>
        </authorList>
    </citation>
    <scope>NUCLEOTIDE SEQUENCE [LARGE SCALE GENOMIC DNA]</scope>
    <source>
        <strain evidence="1 2">JCM 14158</strain>
    </source>
</reference>
<dbReference type="RefSeq" id="WP_067884792.1">
    <property type="nucleotide sequence ID" value="NZ_VSFG01000006.1"/>
</dbReference>
<dbReference type="Proteomes" id="UP000323380">
    <property type="component" value="Unassembled WGS sequence"/>
</dbReference>
<organism evidence="1 2">
    <name type="scientific">Actinomadura chibensis</name>
    <dbReference type="NCBI Taxonomy" id="392828"/>
    <lineage>
        <taxon>Bacteria</taxon>
        <taxon>Bacillati</taxon>
        <taxon>Actinomycetota</taxon>
        <taxon>Actinomycetes</taxon>
        <taxon>Streptosporangiales</taxon>
        <taxon>Thermomonosporaceae</taxon>
        <taxon>Actinomadura</taxon>
    </lineage>
</organism>
<dbReference type="EMBL" id="VSFG01000006">
    <property type="protein sequence ID" value="TYB43613.1"/>
    <property type="molecule type" value="Genomic_DNA"/>
</dbReference>
<gene>
    <name evidence="1" type="ORF">FXF69_27925</name>
</gene>
<protein>
    <submittedName>
        <fullName evidence="1">Uncharacterized protein</fullName>
    </submittedName>
</protein>